<dbReference type="AlphaFoldDB" id="A0A4Y2JMM5"/>
<name>A0A4Y2JMM5_ARAVE</name>
<evidence type="ECO:0000313" key="3">
    <source>
        <dbReference type="Proteomes" id="UP000499080"/>
    </source>
</evidence>
<feature type="region of interest" description="Disordered" evidence="1">
    <location>
        <begin position="36"/>
        <end position="63"/>
    </location>
</feature>
<sequence length="87" mass="9689">MTRTTPYLALPSLDLLTIPAGGRFIHDIRFNAHEAHIPGGSSMDSGFEPRDYRPRSLTTRSPLEATPTVVRKTSTFSHIYTVQCILC</sequence>
<comment type="caution">
    <text evidence="2">The sequence shown here is derived from an EMBL/GenBank/DDBJ whole genome shotgun (WGS) entry which is preliminary data.</text>
</comment>
<gene>
    <name evidence="2" type="ORF">AVEN_271284_1</name>
</gene>
<protein>
    <submittedName>
        <fullName evidence="2">Uncharacterized protein</fullName>
    </submittedName>
</protein>
<evidence type="ECO:0000256" key="1">
    <source>
        <dbReference type="SAM" id="MobiDB-lite"/>
    </source>
</evidence>
<evidence type="ECO:0000313" key="2">
    <source>
        <dbReference type="EMBL" id="GBM91633.1"/>
    </source>
</evidence>
<dbReference type="Proteomes" id="UP000499080">
    <property type="component" value="Unassembled WGS sequence"/>
</dbReference>
<keyword evidence="3" id="KW-1185">Reference proteome</keyword>
<accession>A0A4Y2JMM5</accession>
<reference evidence="2 3" key="1">
    <citation type="journal article" date="2019" name="Sci. Rep.">
        <title>Orb-weaving spider Araneus ventricosus genome elucidates the spidroin gene catalogue.</title>
        <authorList>
            <person name="Kono N."/>
            <person name="Nakamura H."/>
            <person name="Ohtoshi R."/>
            <person name="Moran D.A.P."/>
            <person name="Shinohara A."/>
            <person name="Yoshida Y."/>
            <person name="Fujiwara M."/>
            <person name="Mori M."/>
            <person name="Tomita M."/>
            <person name="Arakawa K."/>
        </authorList>
    </citation>
    <scope>NUCLEOTIDE SEQUENCE [LARGE SCALE GENOMIC DNA]</scope>
</reference>
<dbReference type="EMBL" id="BGPR01003720">
    <property type="protein sequence ID" value="GBM91633.1"/>
    <property type="molecule type" value="Genomic_DNA"/>
</dbReference>
<organism evidence="2 3">
    <name type="scientific">Araneus ventricosus</name>
    <name type="common">Orbweaver spider</name>
    <name type="synonym">Epeira ventricosa</name>
    <dbReference type="NCBI Taxonomy" id="182803"/>
    <lineage>
        <taxon>Eukaryota</taxon>
        <taxon>Metazoa</taxon>
        <taxon>Ecdysozoa</taxon>
        <taxon>Arthropoda</taxon>
        <taxon>Chelicerata</taxon>
        <taxon>Arachnida</taxon>
        <taxon>Araneae</taxon>
        <taxon>Araneomorphae</taxon>
        <taxon>Entelegynae</taxon>
        <taxon>Araneoidea</taxon>
        <taxon>Araneidae</taxon>
        <taxon>Araneus</taxon>
    </lineage>
</organism>
<proteinExistence type="predicted"/>